<sequence>MKGNTRNQDDVYCRVICGLLPGMSEELKAGLRAPAPCTIFRALMLGAIVCGDFDLLERELRKRTDSHKFLITGDFNVSHAAWGYLTTTKKGARVDDTAQQYRLTVWNDPLQTTRVENSDSRDPNPDLTATLNVRSAEWSRLPETLRATTTSSN</sequence>
<proteinExistence type="predicted"/>
<name>A0A9D4SQD4_RHISA</name>
<evidence type="ECO:0000313" key="2">
    <source>
        <dbReference type="EMBL" id="KAH7939082.1"/>
    </source>
</evidence>
<reference evidence="2" key="2">
    <citation type="submission" date="2021-09" db="EMBL/GenBank/DDBJ databases">
        <authorList>
            <person name="Jia N."/>
            <person name="Wang J."/>
            <person name="Shi W."/>
            <person name="Du L."/>
            <person name="Sun Y."/>
            <person name="Zhan W."/>
            <person name="Jiang J."/>
            <person name="Wang Q."/>
            <person name="Zhang B."/>
            <person name="Ji P."/>
            <person name="Sakyi L.B."/>
            <person name="Cui X."/>
            <person name="Yuan T."/>
            <person name="Jiang B."/>
            <person name="Yang W."/>
            <person name="Lam T.T.-Y."/>
            <person name="Chang Q."/>
            <person name="Ding S."/>
            <person name="Wang X."/>
            <person name="Zhu J."/>
            <person name="Ruan X."/>
            <person name="Zhao L."/>
            <person name="Wei J."/>
            <person name="Que T."/>
            <person name="Du C."/>
            <person name="Cheng J."/>
            <person name="Dai P."/>
            <person name="Han X."/>
            <person name="Huang E."/>
            <person name="Gao Y."/>
            <person name="Liu J."/>
            <person name="Shao H."/>
            <person name="Ye R."/>
            <person name="Li L."/>
            <person name="Wei W."/>
            <person name="Wang X."/>
            <person name="Wang C."/>
            <person name="Huo Q."/>
            <person name="Li W."/>
            <person name="Guo W."/>
            <person name="Chen H."/>
            <person name="Chen S."/>
            <person name="Zhou L."/>
            <person name="Zhou L."/>
            <person name="Ni X."/>
            <person name="Tian J."/>
            <person name="Zhou Y."/>
            <person name="Sheng Y."/>
            <person name="Liu T."/>
            <person name="Pan Y."/>
            <person name="Xia L."/>
            <person name="Li J."/>
            <person name="Zhao F."/>
            <person name="Cao W."/>
        </authorList>
    </citation>
    <scope>NUCLEOTIDE SEQUENCE</scope>
    <source>
        <strain evidence="2">Rsan-2018</strain>
        <tissue evidence="2">Larvae</tissue>
    </source>
</reference>
<dbReference type="EMBL" id="JABSTV010001254">
    <property type="protein sequence ID" value="KAH7939082.1"/>
    <property type="molecule type" value="Genomic_DNA"/>
</dbReference>
<comment type="caution">
    <text evidence="2">The sequence shown here is derived from an EMBL/GenBank/DDBJ whole genome shotgun (WGS) entry which is preliminary data.</text>
</comment>
<gene>
    <name evidence="2" type="ORF">HPB52_005435</name>
</gene>
<dbReference type="GO" id="GO:0003824">
    <property type="term" value="F:catalytic activity"/>
    <property type="evidence" value="ECO:0007669"/>
    <property type="project" value="InterPro"/>
</dbReference>
<dbReference type="SUPFAM" id="SSF56219">
    <property type="entry name" value="DNase I-like"/>
    <property type="match status" value="1"/>
</dbReference>
<evidence type="ECO:0000259" key="1">
    <source>
        <dbReference type="Pfam" id="PF14529"/>
    </source>
</evidence>
<keyword evidence="3" id="KW-1185">Reference proteome</keyword>
<reference evidence="2" key="1">
    <citation type="journal article" date="2020" name="Cell">
        <title>Large-Scale Comparative Analyses of Tick Genomes Elucidate Their Genetic Diversity and Vector Capacities.</title>
        <authorList>
            <consortium name="Tick Genome and Microbiome Consortium (TIGMIC)"/>
            <person name="Jia N."/>
            <person name="Wang J."/>
            <person name="Shi W."/>
            <person name="Du L."/>
            <person name="Sun Y."/>
            <person name="Zhan W."/>
            <person name="Jiang J.F."/>
            <person name="Wang Q."/>
            <person name="Zhang B."/>
            <person name="Ji P."/>
            <person name="Bell-Sakyi L."/>
            <person name="Cui X.M."/>
            <person name="Yuan T.T."/>
            <person name="Jiang B.G."/>
            <person name="Yang W.F."/>
            <person name="Lam T.T."/>
            <person name="Chang Q.C."/>
            <person name="Ding S.J."/>
            <person name="Wang X.J."/>
            <person name="Zhu J.G."/>
            <person name="Ruan X.D."/>
            <person name="Zhao L."/>
            <person name="Wei J.T."/>
            <person name="Ye R.Z."/>
            <person name="Que T.C."/>
            <person name="Du C.H."/>
            <person name="Zhou Y.H."/>
            <person name="Cheng J.X."/>
            <person name="Dai P.F."/>
            <person name="Guo W.B."/>
            <person name="Han X.H."/>
            <person name="Huang E.J."/>
            <person name="Li L.F."/>
            <person name="Wei W."/>
            <person name="Gao Y.C."/>
            <person name="Liu J.Z."/>
            <person name="Shao H.Z."/>
            <person name="Wang X."/>
            <person name="Wang C.C."/>
            <person name="Yang T.C."/>
            <person name="Huo Q.B."/>
            <person name="Li W."/>
            <person name="Chen H.Y."/>
            <person name="Chen S.E."/>
            <person name="Zhou L.G."/>
            <person name="Ni X.B."/>
            <person name="Tian J.H."/>
            <person name="Sheng Y."/>
            <person name="Liu T."/>
            <person name="Pan Y.S."/>
            <person name="Xia L.Y."/>
            <person name="Li J."/>
            <person name="Zhao F."/>
            <person name="Cao W.C."/>
        </authorList>
    </citation>
    <scope>NUCLEOTIDE SEQUENCE</scope>
    <source>
        <strain evidence="2">Rsan-2018</strain>
    </source>
</reference>
<protein>
    <recommendedName>
        <fullName evidence="1">Endonuclease/exonuclease/phosphatase domain-containing protein</fullName>
    </recommendedName>
</protein>
<accession>A0A9D4SQD4</accession>
<dbReference type="Proteomes" id="UP000821837">
    <property type="component" value="Chromosome 8"/>
</dbReference>
<dbReference type="InterPro" id="IPR036691">
    <property type="entry name" value="Endo/exonu/phosph_ase_sf"/>
</dbReference>
<dbReference type="InterPro" id="IPR005135">
    <property type="entry name" value="Endo/exonuclease/phosphatase"/>
</dbReference>
<dbReference type="Gene3D" id="3.60.10.10">
    <property type="entry name" value="Endonuclease/exonuclease/phosphatase"/>
    <property type="match status" value="1"/>
</dbReference>
<organism evidence="2 3">
    <name type="scientific">Rhipicephalus sanguineus</name>
    <name type="common">Brown dog tick</name>
    <name type="synonym">Ixodes sanguineus</name>
    <dbReference type="NCBI Taxonomy" id="34632"/>
    <lineage>
        <taxon>Eukaryota</taxon>
        <taxon>Metazoa</taxon>
        <taxon>Ecdysozoa</taxon>
        <taxon>Arthropoda</taxon>
        <taxon>Chelicerata</taxon>
        <taxon>Arachnida</taxon>
        <taxon>Acari</taxon>
        <taxon>Parasitiformes</taxon>
        <taxon>Ixodida</taxon>
        <taxon>Ixodoidea</taxon>
        <taxon>Ixodidae</taxon>
        <taxon>Rhipicephalinae</taxon>
        <taxon>Rhipicephalus</taxon>
        <taxon>Rhipicephalus</taxon>
    </lineage>
</organism>
<dbReference type="Pfam" id="PF14529">
    <property type="entry name" value="Exo_endo_phos_2"/>
    <property type="match status" value="1"/>
</dbReference>
<dbReference type="AlphaFoldDB" id="A0A9D4SQD4"/>
<feature type="domain" description="Endonuclease/exonuclease/phosphatase" evidence="1">
    <location>
        <begin position="56"/>
        <end position="137"/>
    </location>
</feature>
<evidence type="ECO:0000313" key="3">
    <source>
        <dbReference type="Proteomes" id="UP000821837"/>
    </source>
</evidence>